<protein>
    <submittedName>
        <fullName evidence="2">Uncharacterized protein</fullName>
    </submittedName>
</protein>
<evidence type="ECO:0000313" key="2">
    <source>
        <dbReference type="EMBL" id="SMQ52738.1"/>
    </source>
</evidence>
<reference evidence="2 3" key="1">
    <citation type="submission" date="2016-06" db="EMBL/GenBank/DDBJ databases">
        <authorList>
            <person name="Kjaerup R.B."/>
            <person name="Dalgaard T.S."/>
            <person name="Juul-Madsen H.R."/>
        </authorList>
    </citation>
    <scope>NUCLEOTIDE SEQUENCE [LARGE SCALE GENOMIC DNA]</scope>
</reference>
<proteinExistence type="predicted"/>
<feature type="compositionally biased region" description="Polar residues" evidence="1">
    <location>
        <begin position="22"/>
        <end position="39"/>
    </location>
</feature>
<gene>
    <name evidence="2" type="ORF">ZT3D7_G7891</name>
</gene>
<dbReference type="Proteomes" id="UP000215127">
    <property type="component" value="Chromosome 7"/>
</dbReference>
<sequence>MGIEGLGSGFSMPPHAGRKLSTRCQRASDTHPSNKSRQATGERALVKSDRNDRGASRAVREEQPAVIIKVEEDEDGDDKEISVQQAAQAFLSARTQAADLQSAQTGSSDSAWSRRKSATCTHASAVLAGRYLTPTTQLRFRSRTGSSQRRWTRLLASQELVLQDCDSQFSKMPVANPRHRIAHIGGHLSTSISQRLV</sequence>
<keyword evidence="3" id="KW-1185">Reference proteome</keyword>
<accession>A0A1X7RZ92</accession>
<evidence type="ECO:0000256" key="1">
    <source>
        <dbReference type="SAM" id="MobiDB-lite"/>
    </source>
</evidence>
<feature type="region of interest" description="Disordered" evidence="1">
    <location>
        <begin position="1"/>
        <end position="63"/>
    </location>
</feature>
<dbReference type="STRING" id="1276538.A0A1X7RZ92"/>
<feature type="compositionally biased region" description="Basic and acidic residues" evidence="1">
    <location>
        <begin position="44"/>
        <end position="63"/>
    </location>
</feature>
<dbReference type="AlphaFoldDB" id="A0A1X7RZ92"/>
<organism evidence="2 3">
    <name type="scientific">Zymoseptoria tritici (strain ST99CH_3D7)</name>
    <dbReference type="NCBI Taxonomy" id="1276538"/>
    <lineage>
        <taxon>Eukaryota</taxon>
        <taxon>Fungi</taxon>
        <taxon>Dikarya</taxon>
        <taxon>Ascomycota</taxon>
        <taxon>Pezizomycotina</taxon>
        <taxon>Dothideomycetes</taxon>
        <taxon>Dothideomycetidae</taxon>
        <taxon>Mycosphaerellales</taxon>
        <taxon>Mycosphaerellaceae</taxon>
        <taxon>Zymoseptoria</taxon>
    </lineage>
</organism>
<evidence type="ECO:0000313" key="3">
    <source>
        <dbReference type="Proteomes" id="UP000215127"/>
    </source>
</evidence>
<name>A0A1X7RZ92_ZYMT9</name>
<dbReference type="EMBL" id="LT853698">
    <property type="protein sequence ID" value="SMQ52738.1"/>
    <property type="molecule type" value="Genomic_DNA"/>
</dbReference>